<evidence type="ECO:0008006" key="4">
    <source>
        <dbReference type="Google" id="ProtNLM"/>
    </source>
</evidence>
<dbReference type="InterPro" id="IPR021414">
    <property type="entry name" value="DUF3054"/>
</dbReference>
<evidence type="ECO:0000313" key="2">
    <source>
        <dbReference type="EMBL" id="PFG42582.1"/>
    </source>
</evidence>
<accession>A0A2A9EWB5</accession>
<dbReference type="AlphaFoldDB" id="A0A2A9EWB5"/>
<keyword evidence="3" id="KW-1185">Reference proteome</keyword>
<feature type="transmembrane region" description="Helical" evidence="1">
    <location>
        <begin position="7"/>
        <end position="27"/>
    </location>
</feature>
<reference evidence="2 3" key="1">
    <citation type="submission" date="2017-10" db="EMBL/GenBank/DDBJ databases">
        <title>Sequencing the genomes of 1000 actinobacteria strains.</title>
        <authorList>
            <person name="Klenk H.-P."/>
        </authorList>
    </citation>
    <scope>NUCLEOTIDE SEQUENCE [LARGE SCALE GENOMIC DNA]</scope>
    <source>
        <strain evidence="2 3">DSM 21863</strain>
    </source>
</reference>
<evidence type="ECO:0000256" key="1">
    <source>
        <dbReference type="SAM" id="Phobius"/>
    </source>
</evidence>
<gene>
    <name evidence="2" type="ORF">ATJ88_1245</name>
</gene>
<dbReference type="EMBL" id="PDJJ01000001">
    <property type="protein sequence ID" value="PFG42582.1"/>
    <property type="molecule type" value="Genomic_DNA"/>
</dbReference>
<dbReference type="OrthoDB" id="3698172at2"/>
<proteinExistence type="predicted"/>
<protein>
    <recommendedName>
        <fullName evidence="4">DUF3054 family protein</fullName>
    </recommendedName>
</protein>
<organism evidence="2 3">
    <name type="scientific">Isoptericola jiangsuensis</name>
    <dbReference type="NCBI Taxonomy" id="548579"/>
    <lineage>
        <taxon>Bacteria</taxon>
        <taxon>Bacillati</taxon>
        <taxon>Actinomycetota</taxon>
        <taxon>Actinomycetes</taxon>
        <taxon>Micrococcales</taxon>
        <taxon>Promicromonosporaceae</taxon>
        <taxon>Isoptericola</taxon>
    </lineage>
</organism>
<name>A0A2A9EWB5_9MICO</name>
<sequence>MTKLPAWPAVVCDVVCVLVFTLVGTASHASGGSAAHVATVGAPFLVGLGVGWLATRAWRAPAQVWPTGVAVWFATVVLGLFLRPLLGGGFAWSFALVTAVFLAATMLGWRLLAALAARRART</sequence>
<dbReference type="RefSeq" id="WP_098463066.1">
    <property type="nucleotide sequence ID" value="NZ_PDJJ01000001.1"/>
</dbReference>
<comment type="caution">
    <text evidence="2">The sequence shown here is derived from an EMBL/GenBank/DDBJ whole genome shotgun (WGS) entry which is preliminary data.</text>
</comment>
<evidence type="ECO:0000313" key="3">
    <source>
        <dbReference type="Proteomes" id="UP000224130"/>
    </source>
</evidence>
<feature type="transmembrane region" description="Helical" evidence="1">
    <location>
        <begin position="33"/>
        <end position="53"/>
    </location>
</feature>
<keyword evidence="1" id="KW-1133">Transmembrane helix</keyword>
<feature type="transmembrane region" description="Helical" evidence="1">
    <location>
        <begin position="92"/>
        <end position="112"/>
    </location>
</feature>
<keyword evidence="1" id="KW-0472">Membrane</keyword>
<dbReference type="Proteomes" id="UP000224130">
    <property type="component" value="Unassembled WGS sequence"/>
</dbReference>
<dbReference type="Pfam" id="PF11255">
    <property type="entry name" value="DUF3054"/>
    <property type="match status" value="1"/>
</dbReference>
<feature type="transmembrane region" description="Helical" evidence="1">
    <location>
        <begin position="65"/>
        <end position="86"/>
    </location>
</feature>
<keyword evidence="1" id="KW-0812">Transmembrane</keyword>